<dbReference type="GeneID" id="92379590"/>
<evidence type="ECO:0000259" key="11">
    <source>
        <dbReference type="Pfam" id="PF13206"/>
    </source>
</evidence>
<keyword evidence="8" id="KW-0449">Lipoprotein</keyword>
<evidence type="ECO:0000259" key="10">
    <source>
        <dbReference type="Pfam" id="PF10659"/>
    </source>
</evidence>
<accession>A0A1G4I8V9</accession>
<name>A0A1G4I8V9_TRYEQ</name>
<feature type="domain" description="Trypanosome variant surface glycoprotein C-terminal" evidence="10">
    <location>
        <begin position="409"/>
        <end position="528"/>
    </location>
</feature>
<keyword evidence="4" id="KW-0336">GPI-anchor</keyword>
<comment type="caution">
    <text evidence="12">The sequence shown here is derived from an EMBL/GenBank/DDBJ whole genome shotgun (WGS) entry which is preliminary data.</text>
</comment>
<dbReference type="GO" id="GO:0098552">
    <property type="term" value="C:side of membrane"/>
    <property type="evidence" value="ECO:0007669"/>
    <property type="project" value="UniProtKB-KW"/>
</dbReference>
<reference evidence="12" key="1">
    <citation type="submission" date="2016-09" db="EMBL/GenBank/DDBJ databases">
        <authorList>
            <person name="Hebert L."/>
            <person name="Moumen B."/>
        </authorList>
    </citation>
    <scope>NUCLEOTIDE SEQUENCE [LARGE SCALE GENOMIC DNA]</scope>
    <source>
        <strain evidence="12">OVI</strain>
    </source>
</reference>
<organism evidence="12 13">
    <name type="scientific">Trypanosoma equiperdum</name>
    <dbReference type="NCBI Taxonomy" id="5694"/>
    <lineage>
        <taxon>Eukaryota</taxon>
        <taxon>Discoba</taxon>
        <taxon>Euglenozoa</taxon>
        <taxon>Kinetoplastea</taxon>
        <taxon>Metakinetoplastina</taxon>
        <taxon>Trypanosomatida</taxon>
        <taxon>Trypanosomatidae</taxon>
        <taxon>Trypanosoma</taxon>
    </lineage>
</organism>
<keyword evidence="3" id="KW-1003">Cell membrane</keyword>
<keyword evidence="6" id="KW-0472">Membrane</keyword>
<dbReference type="InterPro" id="IPR019609">
    <property type="entry name" value="Variant_surf_glycoprt_trypan_C"/>
</dbReference>
<evidence type="ECO:0000256" key="4">
    <source>
        <dbReference type="ARBA" id="ARBA00022622"/>
    </source>
</evidence>
<evidence type="ECO:0000313" key="13">
    <source>
        <dbReference type="Proteomes" id="UP000195570"/>
    </source>
</evidence>
<evidence type="ECO:0000256" key="6">
    <source>
        <dbReference type="ARBA" id="ARBA00023136"/>
    </source>
</evidence>
<dbReference type="InterPro" id="IPR025932">
    <property type="entry name" value="Trypano_VSG_B_N_dom"/>
</dbReference>
<dbReference type="GO" id="GO:0005886">
    <property type="term" value="C:plasma membrane"/>
    <property type="evidence" value="ECO:0007669"/>
    <property type="project" value="UniProtKB-SubCell"/>
</dbReference>
<evidence type="ECO:0000256" key="5">
    <source>
        <dbReference type="ARBA" id="ARBA00022729"/>
    </source>
</evidence>
<comment type="subcellular location">
    <subcellularLocation>
        <location evidence="2">Cell membrane</location>
        <topology evidence="2">Lipid-anchor</topology>
        <topology evidence="2">GPI-anchor</topology>
    </subcellularLocation>
</comment>
<protein>
    <submittedName>
        <fullName evidence="12">Trypanosomal VSG domain containing protein, putative</fullName>
    </submittedName>
</protein>
<comment type="function">
    <text evidence="1">VSG forms a coat on the surface of the parasite. The trypanosome evades the immune response of the host by expressing a series of antigenically distinct VSGs from an estimated 1000 VSG genes.</text>
</comment>
<evidence type="ECO:0000256" key="1">
    <source>
        <dbReference type="ARBA" id="ARBA00002523"/>
    </source>
</evidence>
<feature type="signal peptide" evidence="9">
    <location>
        <begin position="1"/>
        <end position="18"/>
    </location>
</feature>
<gene>
    <name evidence="12" type="ORF">TEOVI_000565000</name>
</gene>
<dbReference type="Pfam" id="PF10659">
    <property type="entry name" value="Trypan_glycop_C"/>
    <property type="match status" value="1"/>
</dbReference>
<proteinExistence type="predicted"/>
<dbReference type="VEuPathDB" id="TriTrypDB:TEOVI_000565000"/>
<evidence type="ECO:0000256" key="9">
    <source>
        <dbReference type="SAM" id="SignalP"/>
    </source>
</evidence>
<feature type="domain" description="Trypanosome variant surface glycoprotein B-type N-terminal" evidence="11">
    <location>
        <begin position="9"/>
        <end position="367"/>
    </location>
</feature>
<keyword evidence="7" id="KW-0325">Glycoprotein</keyword>
<evidence type="ECO:0000256" key="2">
    <source>
        <dbReference type="ARBA" id="ARBA00004609"/>
    </source>
</evidence>
<evidence type="ECO:0000313" key="12">
    <source>
        <dbReference type="EMBL" id="SCU68551.1"/>
    </source>
</evidence>
<dbReference type="AlphaFoldDB" id="A0A1G4I8V9"/>
<evidence type="ECO:0000256" key="8">
    <source>
        <dbReference type="ARBA" id="ARBA00023288"/>
    </source>
</evidence>
<evidence type="ECO:0000256" key="7">
    <source>
        <dbReference type="ARBA" id="ARBA00023180"/>
    </source>
</evidence>
<dbReference type="Pfam" id="PF13206">
    <property type="entry name" value="VSG_B"/>
    <property type="match status" value="1"/>
</dbReference>
<feature type="chain" id="PRO_5009235283" evidence="9">
    <location>
        <begin position="19"/>
        <end position="529"/>
    </location>
</feature>
<dbReference type="EMBL" id="CZPT02001002">
    <property type="protein sequence ID" value="SCU68551.1"/>
    <property type="molecule type" value="Genomic_DNA"/>
</dbReference>
<dbReference type="Proteomes" id="UP000195570">
    <property type="component" value="Unassembled WGS sequence"/>
</dbReference>
<dbReference type="RefSeq" id="XP_067079696.1">
    <property type="nucleotide sequence ID" value="XM_067223595.1"/>
</dbReference>
<sequence>MIKAVTTLALLVIGPASGTAPSANDNAPYFQELCDIIRLAQTTITPAEAAQDIGDFAAAAKIINLSVADPTALAQLADTKTANSKMSDDNEAAARSCKEEQKAICETIIQKLAAQDGNTIKALYAAAVKTPPAAATTTVAKAIEKVIGEIRQNDWITPLAAAGRILKEALGASADREPTDDDFKAATRIKACGKDSSQTDGEHAGKSLAHDAICLCGKDSDQTQDKACGPDVDGASGSDITWTQGTNAAQQWTNLKAACKPTLNYKAAPLAERLRAATTQFQSKIGLQGITKTHKPGTLGIYTTSLSTGCDGKTDGNSGCCVLYKLKPGAGGGHQIAWANKLLDAADQLATADTARAAAEQKYKQLASLNETLTAIMLIEAADKRTAANKPANTETGVQGGQAAKADHCKAHKGNKKACTAEASCIWKGGDSEDKGDCEVNTTKVTEQTKQTGPGAAGTSAATGCEKHFTDENGCKKMNEGKDKPVCAWKKGGENDKEKDEFRCRSSSFLLKNNFALSVVSAAFVALLF</sequence>
<keyword evidence="13" id="KW-1185">Reference proteome</keyword>
<keyword evidence="5 9" id="KW-0732">Signal</keyword>
<evidence type="ECO:0000256" key="3">
    <source>
        <dbReference type="ARBA" id="ARBA00022475"/>
    </source>
</evidence>